<proteinExistence type="predicted"/>
<dbReference type="EMBL" id="CM044701">
    <property type="protein sequence ID" value="KAI5680360.1"/>
    <property type="molecule type" value="Genomic_DNA"/>
</dbReference>
<gene>
    <name evidence="1" type="ORF">M9H77_01587</name>
</gene>
<reference evidence="2" key="1">
    <citation type="journal article" date="2023" name="Nat. Plants">
        <title>Single-cell RNA sequencing provides a high-resolution roadmap for understanding the multicellular compartmentation of specialized metabolism.</title>
        <authorList>
            <person name="Sun S."/>
            <person name="Shen X."/>
            <person name="Li Y."/>
            <person name="Li Y."/>
            <person name="Wang S."/>
            <person name="Li R."/>
            <person name="Zhang H."/>
            <person name="Shen G."/>
            <person name="Guo B."/>
            <person name="Wei J."/>
            <person name="Xu J."/>
            <person name="St-Pierre B."/>
            <person name="Chen S."/>
            <person name="Sun C."/>
        </authorList>
    </citation>
    <scope>NUCLEOTIDE SEQUENCE [LARGE SCALE GENOMIC DNA]</scope>
</reference>
<evidence type="ECO:0000313" key="2">
    <source>
        <dbReference type="Proteomes" id="UP001060085"/>
    </source>
</evidence>
<accession>A0ACC0C5Y8</accession>
<name>A0ACC0C5Y8_CATRO</name>
<sequence>MDRLVKPEFQELYLAFNRGKKCSATFQLTNLMHTMSVAISLTTTNPSIFSFSNPFSVIPPLSTSSFTLSLSHHPLTHPPFSSPLDTILVRSSMLPTGKAHQDDLRRLFSKPGPHIFKDATIPIVFVGPHAVESLILSPKSPKSLEIAFLLSKAIDWCDKSQLNSLLKTAAMVGNYCFVSSLIDAGADVNSRDKNGQSAMSMAVRSGNLETVQTLIELGYVIDHSIDRFLHESASMNRLDLIKILYLGYPDIDLNSIDSQGKTPLHLAATAANHGRKNLEILEFLVSNGSHVDVVDNKGWTPLHYAAQEGFLEGVEFLLEFSTFAKFVRTAAGEDEEEELGQKTPYDLAEEKGYSELYDVLYLSDVLHRSAGLDDVQEIKNCISKGANVNSRDQNGWTPLHRAAFKGRIESSKILISNGAEIDLVDDIGYTPLHLAAESGHVQVALFLIAHGAKSNMKTLEKVVSQDLDCFKNQPSLVKKFYQLEKEVA</sequence>
<comment type="caution">
    <text evidence="1">The sequence shown here is derived from an EMBL/GenBank/DDBJ whole genome shotgun (WGS) entry which is preliminary data.</text>
</comment>
<dbReference type="Proteomes" id="UP001060085">
    <property type="component" value="Linkage Group LG01"/>
</dbReference>
<evidence type="ECO:0000313" key="1">
    <source>
        <dbReference type="EMBL" id="KAI5680360.1"/>
    </source>
</evidence>
<organism evidence="1 2">
    <name type="scientific">Catharanthus roseus</name>
    <name type="common">Madagascar periwinkle</name>
    <name type="synonym">Vinca rosea</name>
    <dbReference type="NCBI Taxonomy" id="4058"/>
    <lineage>
        <taxon>Eukaryota</taxon>
        <taxon>Viridiplantae</taxon>
        <taxon>Streptophyta</taxon>
        <taxon>Embryophyta</taxon>
        <taxon>Tracheophyta</taxon>
        <taxon>Spermatophyta</taxon>
        <taxon>Magnoliopsida</taxon>
        <taxon>eudicotyledons</taxon>
        <taxon>Gunneridae</taxon>
        <taxon>Pentapetalae</taxon>
        <taxon>asterids</taxon>
        <taxon>lamiids</taxon>
        <taxon>Gentianales</taxon>
        <taxon>Apocynaceae</taxon>
        <taxon>Rauvolfioideae</taxon>
        <taxon>Vinceae</taxon>
        <taxon>Catharanthinae</taxon>
        <taxon>Catharanthus</taxon>
    </lineage>
</organism>
<keyword evidence="2" id="KW-1185">Reference proteome</keyword>
<protein>
    <submittedName>
        <fullName evidence="1">Uncharacterized protein</fullName>
    </submittedName>
</protein>